<dbReference type="Pfam" id="PF00188">
    <property type="entry name" value="CAP"/>
    <property type="match status" value="1"/>
</dbReference>
<dbReference type="InterPro" id="IPR014044">
    <property type="entry name" value="CAP_dom"/>
</dbReference>
<dbReference type="EnsemblPlants" id="Pp3c20_23110V3.1">
    <property type="protein sequence ID" value="PAC:32945324.CDS.1"/>
    <property type="gene ID" value="Pp3c20_23110"/>
</dbReference>
<evidence type="ECO:0000313" key="5">
    <source>
        <dbReference type="EnsemblPlants" id="PAC:32945324.CDS.1"/>
    </source>
</evidence>
<feature type="compositionally biased region" description="Polar residues" evidence="1">
    <location>
        <begin position="189"/>
        <end position="198"/>
    </location>
</feature>
<dbReference type="AlphaFoldDB" id="A0A2K1IW86"/>
<dbReference type="GO" id="GO:0005615">
    <property type="term" value="C:extracellular space"/>
    <property type="evidence" value="ECO:0000318"/>
    <property type="project" value="GO_Central"/>
</dbReference>
<reference evidence="4 6" key="1">
    <citation type="journal article" date="2008" name="Science">
        <title>The Physcomitrella genome reveals evolutionary insights into the conquest of land by plants.</title>
        <authorList>
            <person name="Rensing S."/>
            <person name="Lang D."/>
            <person name="Zimmer A."/>
            <person name="Terry A."/>
            <person name="Salamov A."/>
            <person name="Shapiro H."/>
            <person name="Nishiyama T."/>
            <person name="Perroud P.-F."/>
            <person name="Lindquist E."/>
            <person name="Kamisugi Y."/>
            <person name="Tanahashi T."/>
            <person name="Sakakibara K."/>
            <person name="Fujita T."/>
            <person name="Oishi K."/>
            <person name="Shin-I T."/>
            <person name="Kuroki Y."/>
            <person name="Toyoda A."/>
            <person name="Suzuki Y."/>
            <person name="Hashimoto A."/>
            <person name="Yamaguchi K."/>
            <person name="Sugano A."/>
            <person name="Kohara Y."/>
            <person name="Fujiyama A."/>
            <person name="Anterola A."/>
            <person name="Aoki S."/>
            <person name="Ashton N."/>
            <person name="Barbazuk W.B."/>
            <person name="Barker E."/>
            <person name="Bennetzen J."/>
            <person name="Bezanilla M."/>
            <person name="Blankenship R."/>
            <person name="Cho S.H."/>
            <person name="Dutcher S."/>
            <person name="Estelle M."/>
            <person name="Fawcett J.A."/>
            <person name="Gundlach H."/>
            <person name="Hanada K."/>
            <person name="Heyl A."/>
            <person name="Hicks K.A."/>
            <person name="Hugh J."/>
            <person name="Lohr M."/>
            <person name="Mayer K."/>
            <person name="Melkozernov A."/>
            <person name="Murata T."/>
            <person name="Nelson D."/>
            <person name="Pils B."/>
            <person name="Prigge M."/>
            <person name="Reiss B."/>
            <person name="Renner T."/>
            <person name="Rombauts S."/>
            <person name="Rushton P."/>
            <person name="Sanderfoot A."/>
            <person name="Schween G."/>
            <person name="Shiu S.-H."/>
            <person name="Stueber K."/>
            <person name="Theodoulou F.L."/>
            <person name="Tu H."/>
            <person name="Van de Peer Y."/>
            <person name="Verrier P.J."/>
            <person name="Waters E."/>
            <person name="Wood A."/>
            <person name="Yang L."/>
            <person name="Cove D."/>
            <person name="Cuming A."/>
            <person name="Hasebe M."/>
            <person name="Lucas S."/>
            <person name="Mishler D.B."/>
            <person name="Reski R."/>
            <person name="Grigoriev I."/>
            <person name="Quatrano R.S."/>
            <person name="Boore J.L."/>
        </authorList>
    </citation>
    <scope>NUCLEOTIDE SEQUENCE [LARGE SCALE GENOMIC DNA]</scope>
    <source>
        <strain evidence="5 6">cv. Gransden 2004</strain>
    </source>
</reference>
<gene>
    <name evidence="5" type="primary">LOC112273306</name>
    <name evidence="4" type="ORF">PHYPA_025486</name>
</gene>
<evidence type="ECO:0000259" key="3">
    <source>
        <dbReference type="SMART" id="SM00198"/>
    </source>
</evidence>
<dbReference type="OrthoDB" id="337038at2759"/>
<evidence type="ECO:0000256" key="1">
    <source>
        <dbReference type="SAM" id="MobiDB-lite"/>
    </source>
</evidence>
<dbReference type="OMA" id="WSHKLED"/>
<dbReference type="SMART" id="SM00198">
    <property type="entry name" value="SCP"/>
    <property type="match status" value="1"/>
</dbReference>
<dbReference type="PANTHER" id="PTHR10334">
    <property type="entry name" value="CYSTEINE-RICH SECRETORY PROTEIN-RELATED"/>
    <property type="match status" value="1"/>
</dbReference>
<evidence type="ECO:0000313" key="6">
    <source>
        <dbReference type="Proteomes" id="UP000006727"/>
    </source>
</evidence>
<dbReference type="PROSITE" id="PS01009">
    <property type="entry name" value="CRISP_1"/>
    <property type="match status" value="1"/>
</dbReference>
<dbReference type="Gramene" id="Pp3c20_23110V3.1">
    <property type="protein sequence ID" value="PAC:32945324.CDS.1"/>
    <property type="gene ID" value="Pp3c20_23110"/>
</dbReference>
<reference evidence="5" key="3">
    <citation type="submission" date="2020-12" db="UniProtKB">
        <authorList>
            <consortium name="EnsemblPlants"/>
        </authorList>
    </citation>
    <scope>IDENTIFICATION</scope>
</reference>
<dbReference type="FunFam" id="3.40.33.10:FF:000004">
    <property type="entry name" value="CAP, cysteine-rich secretory protein, antigen 5"/>
    <property type="match status" value="1"/>
</dbReference>
<dbReference type="EMBL" id="ABEU02000020">
    <property type="protein sequence ID" value="PNR33542.1"/>
    <property type="molecule type" value="Genomic_DNA"/>
</dbReference>
<dbReference type="PRINTS" id="PR00837">
    <property type="entry name" value="V5TPXLIKE"/>
</dbReference>
<dbReference type="Gramene" id="Pp3c20_23110V3.2">
    <property type="protein sequence ID" value="PAC:32945325.CDS.1"/>
    <property type="gene ID" value="Pp3c20_23110"/>
</dbReference>
<dbReference type="EnsemblPlants" id="Pp3c20_23110V3.2">
    <property type="protein sequence ID" value="PAC:32945325.CDS.1"/>
    <property type="gene ID" value="Pp3c20_23110"/>
</dbReference>
<protein>
    <recommendedName>
        <fullName evidence="3">SCP domain-containing protein</fullName>
    </recommendedName>
</protein>
<dbReference type="InterPro" id="IPR018244">
    <property type="entry name" value="Allrgn_V5/Tpx1_CS"/>
</dbReference>
<accession>A0A2K1IW86</accession>
<dbReference type="PaxDb" id="3218-PP1S241_56V6.1"/>
<feature type="domain" description="SCP" evidence="3">
    <location>
        <begin position="28"/>
        <end position="162"/>
    </location>
</feature>
<evidence type="ECO:0000256" key="2">
    <source>
        <dbReference type="SAM" id="SignalP"/>
    </source>
</evidence>
<feature type="region of interest" description="Disordered" evidence="1">
    <location>
        <begin position="171"/>
        <end position="199"/>
    </location>
</feature>
<dbReference type="CDD" id="cd05381">
    <property type="entry name" value="CAP_PR-1"/>
    <property type="match status" value="1"/>
</dbReference>
<organism evidence="4">
    <name type="scientific">Physcomitrium patens</name>
    <name type="common">Spreading-leaved earth moss</name>
    <name type="synonym">Physcomitrella patens</name>
    <dbReference type="NCBI Taxonomy" id="3218"/>
    <lineage>
        <taxon>Eukaryota</taxon>
        <taxon>Viridiplantae</taxon>
        <taxon>Streptophyta</taxon>
        <taxon>Embryophyta</taxon>
        <taxon>Bryophyta</taxon>
        <taxon>Bryophytina</taxon>
        <taxon>Bryopsida</taxon>
        <taxon>Funariidae</taxon>
        <taxon>Funariales</taxon>
        <taxon>Funariaceae</taxon>
        <taxon>Physcomitrium</taxon>
    </lineage>
</organism>
<sequence>MKMTVVAVMAVVLILGSELPRYSSAVSSEAEEFVSAHNAARADVDVGPLVWSHKLEDYARKYGEEQRDHHNCAMVHSRGPYGENLFWGYGKSFAPADAVRSWVDEKQHYDYDSNSCASGKVCGHYTQVVWADTKEVGCASITCHDKATFIICSYNPPGNFVGEWPYKRAGTKHSHRRSHENDDSRTSSHKTTAQTTDDANSDLKLRSVHECMSQCMNDCFSMSGSSHHHRSNYYQ</sequence>
<keyword evidence="2" id="KW-0732">Signal</keyword>
<dbReference type="PROSITE" id="PS01010">
    <property type="entry name" value="CRISP_2"/>
    <property type="match status" value="1"/>
</dbReference>
<dbReference type="GeneID" id="112273306"/>
<feature type="chain" id="PRO_5044576264" description="SCP domain-containing protein" evidence="2">
    <location>
        <begin position="26"/>
        <end position="235"/>
    </location>
</feature>
<evidence type="ECO:0000313" key="4">
    <source>
        <dbReference type="EMBL" id="PNR33542.1"/>
    </source>
</evidence>
<dbReference type="Proteomes" id="UP000006727">
    <property type="component" value="Chromosome 20"/>
</dbReference>
<reference evidence="4 6" key="2">
    <citation type="journal article" date="2018" name="Plant J.">
        <title>The Physcomitrella patens chromosome-scale assembly reveals moss genome structure and evolution.</title>
        <authorList>
            <person name="Lang D."/>
            <person name="Ullrich K.K."/>
            <person name="Murat F."/>
            <person name="Fuchs J."/>
            <person name="Jenkins J."/>
            <person name="Haas F.B."/>
            <person name="Piednoel M."/>
            <person name="Gundlach H."/>
            <person name="Van Bel M."/>
            <person name="Meyberg R."/>
            <person name="Vives C."/>
            <person name="Morata J."/>
            <person name="Symeonidi A."/>
            <person name="Hiss M."/>
            <person name="Muchero W."/>
            <person name="Kamisugi Y."/>
            <person name="Saleh O."/>
            <person name="Blanc G."/>
            <person name="Decker E.L."/>
            <person name="van Gessel N."/>
            <person name="Grimwood J."/>
            <person name="Hayes R.D."/>
            <person name="Graham S.W."/>
            <person name="Gunter L.E."/>
            <person name="McDaniel S.F."/>
            <person name="Hoernstein S.N.W."/>
            <person name="Larsson A."/>
            <person name="Li F.W."/>
            <person name="Perroud P.F."/>
            <person name="Phillips J."/>
            <person name="Ranjan P."/>
            <person name="Rokshar D.S."/>
            <person name="Rothfels C.J."/>
            <person name="Schneider L."/>
            <person name="Shu S."/>
            <person name="Stevenson D.W."/>
            <person name="Thummler F."/>
            <person name="Tillich M."/>
            <person name="Villarreal Aguilar J.C."/>
            <person name="Widiez T."/>
            <person name="Wong G.K."/>
            <person name="Wymore A."/>
            <person name="Zhang Y."/>
            <person name="Zimmer A.D."/>
            <person name="Quatrano R.S."/>
            <person name="Mayer K.F.X."/>
            <person name="Goodstein D."/>
            <person name="Casacuberta J.M."/>
            <person name="Vandepoele K."/>
            <person name="Reski R."/>
            <person name="Cuming A.C."/>
            <person name="Tuskan G.A."/>
            <person name="Maumus F."/>
            <person name="Salse J."/>
            <person name="Schmutz J."/>
            <person name="Rensing S.A."/>
        </authorList>
    </citation>
    <scope>NUCLEOTIDE SEQUENCE [LARGE SCALE GENOMIC DNA]</scope>
    <source>
        <strain evidence="5 6">cv. Gransden 2004</strain>
    </source>
</reference>
<dbReference type="RefSeq" id="XP_024357688.1">
    <property type="nucleotide sequence ID" value="XM_024501920.2"/>
</dbReference>
<name>A0A2K1IW86_PHYPA</name>
<dbReference type="InterPro" id="IPR035940">
    <property type="entry name" value="CAP_sf"/>
</dbReference>
<keyword evidence="6" id="KW-1185">Reference proteome</keyword>
<dbReference type="SUPFAM" id="SSF55797">
    <property type="entry name" value="PR-1-like"/>
    <property type="match status" value="1"/>
</dbReference>
<dbReference type="InterPro" id="IPR001283">
    <property type="entry name" value="CRISP-related"/>
</dbReference>
<proteinExistence type="predicted"/>
<dbReference type="Gene3D" id="3.40.33.10">
    <property type="entry name" value="CAP"/>
    <property type="match status" value="1"/>
</dbReference>
<feature type="signal peptide" evidence="2">
    <location>
        <begin position="1"/>
        <end position="25"/>
    </location>
</feature>